<evidence type="ECO:0000313" key="9">
    <source>
        <dbReference type="EMBL" id="CAE7329963.1"/>
    </source>
</evidence>
<evidence type="ECO:0000259" key="8">
    <source>
        <dbReference type="PROSITE" id="PS50011"/>
    </source>
</evidence>
<dbReference type="FunFam" id="1.10.510.10:FF:000624">
    <property type="entry name" value="Mitogen-activated protein kinase"/>
    <property type="match status" value="1"/>
</dbReference>
<dbReference type="GO" id="GO:0007165">
    <property type="term" value="P:signal transduction"/>
    <property type="evidence" value="ECO:0007669"/>
    <property type="project" value="TreeGrafter"/>
</dbReference>
<keyword evidence="10" id="KW-1185">Reference proteome</keyword>
<gene>
    <name evidence="9" type="primary">gsk-3</name>
    <name evidence="9" type="ORF">SNAT2548_LOCUS17266</name>
</gene>
<dbReference type="InterPro" id="IPR011009">
    <property type="entry name" value="Kinase-like_dom_sf"/>
</dbReference>
<dbReference type="EMBL" id="CAJNDS010002105">
    <property type="protein sequence ID" value="CAE7329963.1"/>
    <property type="molecule type" value="Genomic_DNA"/>
</dbReference>
<dbReference type="PROSITE" id="PS00107">
    <property type="entry name" value="PROTEIN_KINASE_ATP"/>
    <property type="match status" value="1"/>
</dbReference>
<keyword evidence="4 7" id="KW-0547">Nucleotide-binding</keyword>
<evidence type="ECO:0000313" key="10">
    <source>
        <dbReference type="Proteomes" id="UP000604046"/>
    </source>
</evidence>
<reference evidence="9" key="1">
    <citation type="submission" date="2021-02" db="EMBL/GenBank/DDBJ databases">
        <authorList>
            <person name="Dougan E. K."/>
            <person name="Rhodes N."/>
            <person name="Thang M."/>
            <person name="Chan C."/>
        </authorList>
    </citation>
    <scope>NUCLEOTIDE SEQUENCE</scope>
</reference>
<dbReference type="GO" id="GO:0005634">
    <property type="term" value="C:nucleus"/>
    <property type="evidence" value="ECO:0007669"/>
    <property type="project" value="TreeGrafter"/>
</dbReference>
<evidence type="ECO:0000256" key="7">
    <source>
        <dbReference type="PROSITE-ProRule" id="PRU10141"/>
    </source>
</evidence>
<proteinExistence type="inferred from homology"/>
<dbReference type="InterPro" id="IPR000719">
    <property type="entry name" value="Prot_kinase_dom"/>
</dbReference>
<dbReference type="Gene3D" id="3.30.200.20">
    <property type="entry name" value="Phosphorylase Kinase, domain 1"/>
    <property type="match status" value="1"/>
</dbReference>
<comment type="similarity">
    <text evidence="1">Belongs to the protein kinase superfamily. CMGC Ser/Thr protein kinase family. GSK-3 subfamily.</text>
</comment>
<feature type="domain" description="Protein kinase" evidence="8">
    <location>
        <begin position="226"/>
        <end position="510"/>
    </location>
</feature>
<evidence type="ECO:0000256" key="1">
    <source>
        <dbReference type="ARBA" id="ARBA00005527"/>
    </source>
</evidence>
<dbReference type="InterPro" id="IPR050591">
    <property type="entry name" value="GSK-3"/>
</dbReference>
<dbReference type="PROSITE" id="PS50011">
    <property type="entry name" value="PROTEIN_KINASE_DOM"/>
    <property type="match status" value="1"/>
</dbReference>
<dbReference type="Gene3D" id="1.10.510.10">
    <property type="entry name" value="Transferase(Phosphotransferase) domain 1"/>
    <property type="match status" value="1"/>
</dbReference>
<dbReference type="SUPFAM" id="SSF56112">
    <property type="entry name" value="Protein kinase-like (PK-like)"/>
    <property type="match status" value="1"/>
</dbReference>
<dbReference type="InterPro" id="IPR008271">
    <property type="entry name" value="Ser/Thr_kinase_AS"/>
</dbReference>
<keyword evidence="2" id="KW-0723">Serine/threonine-protein kinase</keyword>
<dbReference type="GO" id="GO:0005737">
    <property type="term" value="C:cytoplasm"/>
    <property type="evidence" value="ECO:0007669"/>
    <property type="project" value="TreeGrafter"/>
</dbReference>
<accession>A0A812NZM1</accession>
<dbReference type="PANTHER" id="PTHR24057:SF0">
    <property type="entry name" value="PROTEIN KINASE SHAGGY-RELATED"/>
    <property type="match status" value="1"/>
</dbReference>
<evidence type="ECO:0000256" key="2">
    <source>
        <dbReference type="ARBA" id="ARBA00022527"/>
    </source>
</evidence>
<keyword evidence="5" id="KW-0418">Kinase</keyword>
<dbReference type="OrthoDB" id="272141at2759"/>
<organism evidence="9 10">
    <name type="scientific">Symbiodinium natans</name>
    <dbReference type="NCBI Taxonomy" id="878477"/>
    <lineage>
        <taxon>Eukaryota</taxon>
        <taxon>Sar</taxon>
        <taxon>Alveolata</taxon>
        <taxon>Dinophyceae</taxon>
        <taxon>Suessiales</taxon>
        <taxon>Symbiodiniaceae</taxon>
        <taxon>Symbiodinium</taxon>
    </lineage>
</organism>
<keyword evidence="3" id="KW-0808">Transferase</keyword>
<evidence type="ECO:0000256" key="4">
    <source>
        <dbReference type="ARBA" id="ARBA00022741"/>
    </source>
</evidence>
<dbReference type="GO" id="GO:0004674">
    <property type="term" value="F:protein serine/threonine kinase activity"/>
    <property type="evidence" value="ECO:0007669"/>
    <property type="project" value="UniProtKB-KW"/>
</dbReference>
<evidence type="ECO:0000256" key="6">
    <source>
        <dbReference type="ARBA" id="ARBA00022840"/>
    </source>
</evidence>
<dbReference type="PROSITE" id="PS00108">
    <property type="entry name" value="PROTEIN_KINASE_ST"/>
    <property type="match status" value="1"/>
</dbReference>
<dbReference type="GO" id="GO:0005524">
    <property type="term" value="F:ATP binding"/>
    <property type="evidence" value="ECO:0007669"/>
    <property type="project" value="UniProtKB-UniRule"/>
</dbReference>
<dbReference type="PANTHER" id="PTHR24057">
    <property type="entry name" value="GLYCOGEN SYNTHASE KINASE-3 ALPHA"/>
    <property type="match status" value="1"/>
</dbReference>
<keyword evidence="6 7" id="KW-0067">ATP-binding</keyword>
<dbReference type="SMART" id="SM00220">
    <property type="entry name" value="S_TKc"/>
    <property type="match status" value="1"/>
</dbReference>
<name>A0A812NZM1_9DINO</name>
<feature type="binding site" evidence="7">
    <location>
        <position position="254"/>
    </location>
    <ligand>
        <name>ATP</name>
        <dbReference type="ChEBI" id="CHEBI:30616"/>
    </ligand>
</feature>
<dbReference type="InterPro" id="IPR017441">
    <property type="entry name" value="Protein_kinase_ATP_BS"/>
</dbReference>
<evidence type="ECO:0000256" key="5">
    <source>
        <dbReference type="ARBA" id="ARBA00022777"/>
    </source>
</evidence>
<comment type="caution">
    <text evidence="9">The sequence shown here is derived from an EMBL/GenBank/DDBJ whole genome shotgun (WGS) entry which is preliminary data.</text>
</comment>
<dbReference type="AlphaFoldDB" id="A0A812NZM1"/>
<evidence type="ECO:0000256" key="3">
    <source>
        <dbReference type="ARBA" id="ARBA00022679"/>
    </source>
</evidence>
<dbReference type="Pfam" id="PF00069">
    <property type="entry name" value="Pkinase"/>
    <property type="match status" value="1"/>
</dbReference>
<sequence length="558" mass="61030">MGHISRCSPSQKIFLDLSDDLGSRTISQDVSAVTGKPQAVARAALNAVGGNQHEACALLMSGMSVAITDGPCEVASLELGCPAWIGGEGVISSVGSFAGSFILRFPRCCRDRVDLLSLETIEVFIIAASDALQGPGWARDDELCSPEISAAETLVKSCLQRRTFKPGPVSFCLEHVELILIQVVKRSGSRPPRNSHESPLATFQTDTCRVPSAESRTSGSIAAADLQWMGDVGAGAFGSVHVARTNTGTTVAVKRILVQSGQEMREVQMLQKASHPNIVKFMDWLSWKTPEGNAVLIVMEFLPENLHVRINGHPLSAWHVRHFSTQLLTAAAHLDKLRICHRDLKPENILLSQDDVLKICDFGSAKFLGQGPSSSYICSRWWRAPELILGASDYTTSIDWWSCGCIIAEMMSGQPLFTGDSSWGQMYAIVRILGTPTQREMQSLMPEQGGQRLAQHFASLVKLRRCGRPWAELLPAFAHLPGSLAIPRKLLAYCPKDRCHPAALLSAPFLSRSREMVSKISKPDAAQRVPRPKRRHQVIAVDSVEPRNPKRQCFLVSA</sequence>
<dbReference type="Proteomes" id="UP000604046">
    <property type="component" value="Unassembled WGS sequence"/>
</dbReference>
<protein>
    <submittedName>
        <fullName evidence="9">Gsk-3 protein</fullName>
    </submittedName>
</protein>
<dbReference type="GO" id="GO:0030154">
    <property type="term" value="P:cell differentiation"/>
    <property type="evidence" value="ECO:0007669"/>
    <property type="project" value="TreeGrafter"/>
</dbReference>